<name>A0ABD5Q5G1_9EURY</name>
<dbReference type="Gene3D" id="1.10.10.10">
    <property type="entry name" value="Winged helix-like DNA-binding domain superfamily/Winged helix DNA-binding domain"/>
    <property type="match status" value="1"/>
</dbReference>
<evidence type="ECO:0000313" key="3">
    <source>
        <dbReference type="Proteomes" id="UP001595945"/>
    </source>
</evidence>
<organism evidence="2 3">
    <name type="scientific">Halorussus aquaticus</name>
    <dbReference type="NCBI Taxonomy" id="2953748"/>
    <lineage>
        <taxon>Archaea</taxon>
        <taxon>Methanobacteriati</taxon>
        <taxon>Methanobacteriota</taxon>
        <taxon>Stenosarchaea group</taxon>
        <taxon>Halobacteria</taxon>
        <taxon>Halobacteriales</taxon>
        <taxon>Haladaptataceae</taxon>
        <taxon>Halorussus</taxon>
    </lineage>
</organism>
<evidence type="ECO:0000259" key="1">
    <source>
        <dbReference type="Pfam" id="PF24035"/>
    </source>
</evidence>
<protein>
    <recommendedName>
        <fullName evidence="1">DUF7344 domain-containing protein</fullName>
    </recommendedName>
</protein>
<sequence>MAVTTNPEHANRETTFDLLSNPVREAIISALHESETVERERLAERLTTDTDEGARRRTRIALHHNHLPRLADAGLLVYDGETVTATSRLETVVDRVAALDETDDSLTRAE</sequence>
<dbReference type="Pfam" id="PF24035">
    <property type="entry name" value="DUF7344"/>
    <property type="match status" value="1"/>
</dbReference>
<gene>
    <name evidence="2" type="ORF">ACFO9K_15705</name>
</gene>
<proteinExistence type="predicted"/>
<keyword evidence="3" id="KW-1185">Reference proteome</keyword>
<evidence type="ECO:0000313" key="2">
    <source>
        <dbReference type="EMBL" id="MFC4825702.1"/>
    </source>
</evidence>
<comment type="caution">
    <text evidence="2">The sequence shown here is derived from an EMBL/GenBank/DDBJ whole genome shotgun (WGS) entry which is preliminary data.</text>
</comment>
<accession>A0ABD5Q5G1</accession>
<dbReference type="InterPro" id="IPR055768">
    <property type="entry name" value="DUF7344"/>
</dbReference>
<reference evidence="2 3" key="1">
    <citation type="journal article" date="2019" name="Int. J. Syst. Evol. Microbiol.">
        <title>The Global Catalogue of Microorganisms (GCM) 10K type strain sequencing project: providing services to taxonomists for standard genome sequencing and annotation.</title>
        <authorList>
            <consortium name="The Broad Institute Genomics Platform"/>
            <consortium name="The Broad Institute Genome Sequencing Center for Infectious Disease"/>
            <person name="Wu L."/>
            <person name="Ma J."/>
        </authorList>
    </citation>
    <scope>NUCLEOTIDE SEQUENCE [LARGE SCALE GENOMIC DNA]</scope>
    <source>
        <strain evidence="2 3">XZYJ18</strain>
    </source>
</reference>
<dbReference type="InterPro" id="IPR036388">
    <property type="entry name" value="WH-like_DNA-bd_sf"/>
</dbReference>
<dbReference type="AlphaFoldDB" id="A0ABD5Q5G1"/>
<dbReference type="RefSeq" id="WP_254268656.1">
    <property type="nucleotide sequence ID" value="NZ_CP100400.1"/>
</dbReference>
<dbReference type="Proteomes" id="UP001595945">
    <property type="component" value="Unassembled WGS sequence"/>
</dbReference>
<feature type="domain" description="DUF7344" evidence="1">
    <location>
        <begin position="16"/>
        <end position="83"/>
    </location>
</feature>
<dbReference type="EMBL" id="JBHSHT010000002">
    <property type="protein sequence ID" value="MFC4825702.1"/>
    <property type="molecule type" value="Genomic_DNA"/>
</dbReference>
<dbReference type="GeneID" id="73043575"/>